<gene>
    <name evidence="1" type="ORF">S01H1_62111</name>
</gene>
<dbReference type="AlphaFoldDB" id="X0YRM3"/>
<dbReference type="EMBL" id="BARS01040775">
    <property type="protein sequence ID" value="GAG39376.1"/>
    <property type="molecule type" value="Genomic_DNA"/>
</dbReference>
<accession>X0YRM3</accession>
<evidence type="ECO:0000313" key="1">
    <source>
        <dbReference type="EMBL" id="GAG39376.1"/>
    </source>
</evidence>
<feature type="non-terminal residue" evidence="1">
    <location>
        <position position="1"/>
    </location>
</feature>
<proteinExistence type="predicted"/>
<comment type="caution">
    <text evidence="1">The sequence shown here is derived from an EMBL/GenBank/DDBJ whole genome shotgun (WGS) entry which is preliminary data.</text>
</comment>
<organism evidence="1">
    <name type="scientific">marine sediment metagenome</name>
    <dbReference type="NCBI Taxonomy" id="412755"/>
    <lineage>
        <taxon>unclassified sequences</taxon>
        <taxon>metagenomes</taxon>
        <taxon>ecological metagenomes</taxon>
    </lineage>
</organism>
<name>X0YRM3_9ZZZZ</name>
<protein>
    <submittedName>
        <fullName evidence="1">Uncharacterized protein</fullName>
    </submittedName>
</protein>
<sequence>ERYVKRLERLENLATQHSGVTRAFAIQAGREVRVLVDSNKVKDQAASRLSQNIAHEIEEELQYPGEILVTVIRETRFQETAH</sequence>
<reference evidence="1" key="1">
    <citation type="journal article" date="2014" name="Front. Microbiol.">
        <title>High frequency of phylogenetically diverse reductive dehalogenase-homologous genes in deep subseafloor sedimentary metagenomes.</title>
        <authorList>
            <person name="Kawai M."/>
            <person name="Futagami T."/>
            <person name="Toyoda A."/>
            <person name="Takaki Y."/>
            <person name="Nishi S."/>
            <person name="Hori S."/>
            <person name="Arai W."/>
            <person name="Tsubouchi T."/>
            <person name="Morono Y."/>
            <person name="Uchiyama I."/>
            <person name="Ito T."/>
            <person name="Fujiyama A."/>
            <person name="Inagaki F."/>
            <person name="Takami H."/>
        </authorList>
    </citation>
    <scope>NUCLEOTIDE SEQUENCE</scope>
    <source>
        <strain evidence="1">Expedition CK06-06</strain>
    </source>
</reference>